<dbReference type="AlphaFoldDB" id="A0A5E4PZI6"/>
<reference evidence="4 5" key="1">
    <citation type="submission" date="2017-07" db="EMBL/GenBank/DDBJ databases">
        <authorList>
            <person name="Talla V."/>
            <person name="Backstrom N."/>
        </authorList>
    </citation>
    <scope>NUCLEOTIDE SEQUENCE [LARGE SCALE GENOMIC DNA]</scope>
</reference>
<evidence type="ECO:0000313" key="4">
    <source>
        <dbReference type="EMBL" id="VVC91445.1"/>
    </source>
</evidence>
<dbReference type="GO" id="GO:0007304">
    <property type="term" value="P:chorion-containing eggshell formation"/>
    <property type="evidence" value="ECO:0007669"/>
    <property type="project" value="InterPro"/>
</dbReference>
<protein>
    <recommendedName>
        <fullName evidence="6">Chorion class B protein Ld34</fullName>
    </recommendedName>
</protein>
<organism evidence="4 5">
    <name type="scientific">Leptidea sinapis</name>
    <dbReference type="NCBI Taxonomy" id="189913"/>
    <lineage>
        <taxon>Eukaryota</taxon>
        <taxon>Metazoa</taxon>
        <taxon>Ecdysozoa</taxon>
        <taxon>Arthropoda</taxon>
        <taxon>Hexapoda</taxon>
        <taxon>Insecta</taxon>
        <taxon>Pterygota</taxon>
        <taxon>Neoptera</taxon>
        <taxon>Endopterygota</taxon>
        <taxon>Lepidoptera</taxon>
        <taxon>Glossata</taxon>
        <taxon>Ditrysia</taxon>
        <taxon>Papilionoidea</taxon>
        <taxon>Pieridae</taxon>
        <taxon>Dismorphiinae</taxon>
        <taxon>Leptidea</taxon>
    </lineage>
</organism>
<proteinExistence type="inferred from homology"/>
<dbReference type="Pfam" id="PF01723">
    <property type="entry name" value="Chorion_1"/>
    <property type="match status" value="1"/>
</dbReference>
<dbReference type="GO" id="GO:0005213">
    <property type="term" value="F:structural constituent of egg chorion"/>
    <property type="evidence" value="ECO:0007669"/>
    <property type="project" value="InterPro"/>
</dbReference>
<dbReference type="Proteomes" id="UP000324832">
    <property type="component" value="Unassembled WGS sequence"/>
</dbReference>
<evidence type="ECO:0000256" key="2">
    <source>
        <dbReference type="ARBA" id="ARBA00022737"/>
    </source>
</evidence>
<keyword evidence="2" id="KW-0677">Repeat</keyword>
<gene>
    <name evidence="4" type="ORF">LSINAPIS_LOCUS4116</name>
</gene>
<evidence type="ECO:0008006" key="6">
    <source>
        <dbReference type="Google" id="ProtNLM"/>
    </source>
</evidence>
<evidence type="ECO:0000313" key="5">
    <source>
        <dbReference type="Proteomes" id="UP000324832"/>
    </source>
</evidence>
<evidence type="ECO:0000256" key="1">
    <source>
        <dbReference type="ARBA" id="ARBA00005906"/>
    </source>
</evidence>
<dbReference type="InterPro" id="IPR002635">
    <property type="entry name" value="Chorion"/>
</dbReference>
<sequence length="176" mass="16878">MLGNMAAGGLAAAESAALNANVLPYGPYSPALAYEEARIIGPGLTYGLSLSDLVASNGCGLRVSSSSPISPNGVKVQSDNMAIEGPLAISGQLPFLGVVGLEGPLPAAGQGAVAYGVGNGNIGMVSEGGEGIANNVASSLGNPGIYGAGLNGLAGYGMQAGYGMAPFGGPGCGGAY</sequence>
<keyword evidence="5" id="KW-1185">Reference proteome</keyword>
<dbReference type="EMBL" id="FZQP02001059">
    <property type="protein sequence ID" value="VVC91445.1"/>
    <property type="molecule type" value="Genomic_DNA"/>
</dbReference>
<dbReference type="GO" id="GO:0042600">
    <property type="term" value="C:egg chorion"/>
    <property type="evidence" value="ECO:0007669"/>
    <property type="project" value="InterPro"/>
</dbReference>
<name>A0A5E4PZI6_9NEOP</name>
<evidence type="ECO:0000256" key="3">
    <source>
        <dbReference type="RuleBase" id="RU004378"/>
    </source>
</evidence>
<comment type="similarity">
    <text evidence="1 3">Belongs to the chorion protein family.</text>
</comment>
<accession>A0A5E4PZI6</accession>